<evidence type="ECO:0000259" key="3">
    <source>
        <dbReference type="SMART" id="SM00062"/>
    </source>
</evidence>
<keyword evidence="5" id="KW-1185">Reference proteome</keyword>
<dbReference type="PROSITE" id="PS51257">
    <property type="entry name" value="PROKAR_LIPOPROTEIN"/>
    <property type="match status" value="1"/>
</dbReference>
<evidence type="ECO:0000256" key="2">
    <source>
        <dbReference type="SAM" id="SignalP"/>
    </source>
</evidence>
<dbReference type="EMBL" id="CP138333">
    <property type="protein sequence ID" value="WZX29757.1"/>
    <property type="molecule type" value="Genomic_DNA"/>
</dbReference>
<evidence type="ECO:0000313" key="4">
    <source>
        <dbReference type="EMBL" id="WZX29757.1"/>
    </source>
</evidence>
<organism evidence="4 5">
    <name type="scientific">Salinicoccus bachuensis</name>
    <dbReference type="NCBI Taxonomy" id="3136731"/>
    <lineage>
        <taxon>Bacteria</taxon>
        <taxon>Bacillati</taxon>
        <taxon>Bacillota</taxon>
        <taxon>Bacilli</taxon>
        <taxon>Bacillales</taxon>
        <taxon>Staphylococcaceae</taxon>
        <taxon>Salinicoccus</taxon>
    </lineage>
</organism>
<name>A0ABZ3CIV4_9STAP</name>
<dbReference type="Gene3D" id="3.40.190.10">
    <property type="entry name" value="Periplasmic binding protein-like II"/>
    <property type="match status" value="2"/>
</dbReference>
<feature type="chain" id="PRO_5047432405" evidence="2">
    <location>
        <begin position="22"/>
        <end position="265"/>
    </location>
</feature>
<feature type="domain" description="Solute-binding protein family 3/N-terminal" evidence="3">
    <location>
        <begin position="35"/>
        <end position="257"/>
    </location>
</feature>
<reference evidence="5" key="1">
    <citation type="submission" date="2023-10" db="EMBL/GenBank/DDBJ databases">
        <title>Genome analysis and identification of Salinococcus sp. Bachu38 nov., a PGPR from the rhizosphere of Tamarix.</title>
        <authorList>
            <person name="Liang Z."/>
            <person name="Zhang X."/>
            <person name="Jia J."/>
            <person name="Chen X."/>
            <person name="Wang Y."/>
            <person name="Wang Q."/>
            <person name="Wang R."/>
        </authorList>
    </citation>
    <scope>NUCLEOTIDE SEQUENCE [LARGE SCALE GENOMIC DNA]</scope>
    <source>
        <strain evidence="5">Bachu38</strain>
    </source>
</reference>
<evidence type="ECO:0000313" key="5">
    <source>
        <dbReference type="Proteomes" id="UP001455384"/>
    </source>
</evidence>
<dbReference type="SUPFAM" id="SSF53850">
    <property type="entry name" value="Periplasmic binding protein-like II"/>
    <property type="match status" value="1"/>
</dbReference>
<evidence type="ECO:0000256" key="1">
    <source>
        <dbReference type="ARBA" id="ARBA00022729"/>
    </source>
</evidence>
<keyword evidence="1 2" id="KW-0732">Signal</keyword>
<accession>A0ABZ3CIV4</accession>
<dbReference type="PANTHER" id="PTHR35936">
    <property type="entry name" value="MEMBRANE-BOUND LYTIC MUREIN TRANSGLYCOSYLASE F"/>
    <property type="match status" value="1"/>
</dbReference>
<dbReference type="RefSeq" id="WP_342388310.1">
    <property type="nucleotide sequence ID" value="NZ_CP138333.2"/>
</dbReference>
<dbReference type="Pfam" id="PF00497">
    <property type="entry name" value="SBP_bac_3"/>
    <property type="match status" value="1"/>
</dbReference>
<feature type="signal peptide" evidence="2">
    <location>
        <begin position="1"/>
        <end position="21"/>
    </location>
</feature>
<proteinExistence type="predicted"/>
<sequence length="265" mass="29111">MKKWILPLAFVLLLIAGCGNEAESGSVEETEGGDIIKIGSSPDGYPLSFQEDGEVKGFNADIYNAIFDALGYEIEWVMTDWTGVLANLDTGNVDTASNFAMTPERAEKYTFSDPYYNSKAAVAVAQGNETIQSIDDLEGAEVGTILGTNFQNVLNEEYPDHGGEIIDYENNEVVYNDVIAGKIDAYLYGREQLLAMINDRDIALEIAGEPFGVQPVALPFKDTPENQELISDINEVLADLRSDGTLAEISEKWYGMNIYEEETAE</sequence>
<dbReference type="Proteomes" id="UP001455384">
    <property type="component" value="Chromosome"/>
</dbReference>
<dbReference type="PANTHER" id="PTHR35936:SF19">
    <property type="entry name" value="AMINO-ACID-BINDING PROTEIN YXEM-RELATED"/>
    <property type="match status" value="1"/>
</dbReference>
<protein>
    <submittedName>
        <fullName evidence="4">Transporter substrate-binding domain-containing protein</fullName>
    </submittedName>
</protein>
<dbReference type="SMART" id="SM00062">
    <property type="entry name" value="PBPb"/>
    <property type="match status" value="1"/>
</dbReference>
<dbReference type="InterPro" id="IPR001638">
    <property type="entry name" value="Solute-binding_3/MltF_N"/>
</dbReference>
<gene>
    <name evidence="4" type="ORF">RQP18_00890</name>
</gene>